<dbReference type="Gene3D" id="3.40.190.150">
    <property type="entry name" value="Bordetella uptake gene, domain 1"/>
    <property type="match status" value="1"/>
</dbReference>
<gene>
    <name evidence="3" type="ORF">JOD01_003488</name>
</gene>
<comment type="caution">
    <text evidence="3">The sequence shown here is derived from an EMBL/GenBank/DDBJ whole genome shotgun (WGS) entry which is preliminary data.</text>
</comment>
<keyword evidence="3" id="KW-0675">Receptor</keyword>
<evidence type="ECO:0000256" key="2">
    <source>
        <dbReference type="SAM" id="SignalP"/>
    </source>
</evidence>
<reference evidence="3" key="1">
    <citation type="submission" date="2021-01" db="EMBL/GenBank/DDBJ databases">
        <title>Genomic Encyclopedia of Type Strains, Phase IV (KMG-IV): sequencing the most valuable type-strain genomes for metagenomic binning, comparative biology and taxonomic classification.</title>
        <authorList>
            <person name="Goeker M."/>
        </authorList>
    </citation>
    <scope>NUCLEOTIDE SEQUENCE</scope>
    <source>
        <strain evidence="3">DSM 25523</strain>
    </source>
</reference>
<sequence>MRKFRGKMGLGILLACTVALGGCGQSAQTGTEGTEQTQTVELYPTKQIEYVVPYSAGGGVDLVARAAADYLSKEWGQPIVVVNKAGGGGTVGAEYALKQARPDGYTVLATNNSNTSMLAGGMTNPEIKIEDNTFVAKLGEGTLAFVVKGDAPWKDFREFSEWVQQNPEQLTWTSVGPAGFSAFGVAEWLKAIGVDMQKTRMIVTKGASDSLPKVAGGHAVLAVHTVGEAHAMAASGKVRIIAVSGTARSEFLPDVPTAQEQGVDGLTVKWWTGISVPNGTPESIRAQWEAAVKKMVNDSAFQQKLREIQVEPVFAGSEDFTNEINKETEYYTKLATERGFRK</sequence>
<dbReference type="InterPro" id="IPR005064">
    <property type="entry name" value="BUG"/>
</dbReference>
<dbReference type="Proteomes" id="UP000717624">
    <property type="component" value="Unassembled WGS sequence"/>
</dbReference>
<name>A0A938Y1Z1_9BACL</name>
<comment type="similarity">
    <text evidence="1">Belongs to the UPF0065 (bug) family.</text>
</comment>
<organism evidence="3 4">
    <name type="scientific">Brevibacillus fulvus</name>
    <dbReference type="NCBI Taxonomy" id="1125967"/>
    <lineage>
        <taxon>Bacteria</taxon>
        <taxon>Bacillati</taxon>
        <taxon>Bacillota</taxon>
        <taxon>Bacilli</taxon>
        <taxon>Bacillales</taxon>
        <taxon>Paenibacillaceae</taxon>
        <taxon>Brevibacillus</taxon>
    </lineage>
</organism>
<feature type="chain" id="PRO_5038415624" evidence="2">
    <location>
        <begin position="22"/>
        <end position="342"/>
    </location>
</feature>
<evidence type="ECO:0000313" key="4">
    <source>
        <dbReference type="Proteomes" id="UP000717624"/>
    </source>
</evidence>
<dbReference type="Pfam" id="PF03401">
    <property type="entry name" value="TctC"/>
    <property type="match status" value="1"/>
</dbReference>
<feature type="signal peptide" evidence="2">
    <location>
        <begin position="1"/>
        <end position="21"/>
    </location>
</feature>
<dbReference type="AlphaFoldDB" id="A0A938Y1Z1"/>
<dbReference type="SUPFAM" id="SSF53850">
    <property type="entry name" value="Periplasmic binding protein-like II"/>
    <property type="match status" value="1"/>
</dbReference>
<keyword evidence="2" id="KW-0732">Signal</keyword>
<proteinExistence type="inferred from homology"/>
<keyword evidence="4" id="KW-1185">Reference proteome</keyword>
<dbReference type="PANTHER" id="PTHR42928">
    <property type="entry name" value="TRICARBOXYLATE-BINDING PROTEIN"/>
    <property type="match status" value="1"/>
</dbReference>
<dbReference type="PROSITE" id="PS51257">
    <property type="entry name" value="PROKAR_LIPOPROTEIN"/>
    <property type="match status" value="1"/>
</dbReference>
<accession>A0A938Y1Z1</accession>
<dbReference type="PIRSF" id="PIRSF017082">
    <property type="entry name" value="YflP"/>
    <property type="match status" value="1"/>
</dbReference>
<protein>
    <submittedName>
        <fullName evidence="3">Tripartite-type tricarboxylate transporter receptor subunit TctC</fullName>
    </submittedName>
</protein>
<dbReference type="CDD" id="cd07012">
    <property type="entry name" value="PBP2_Bug_TTT"/>
    <property type="match status" value="1"/>
</dbReference>
<dbReference type="Gene3D" id="3.40.190.10">
    <property type="entry name" value="Periplasmic binding protein-like II"/>
    <property type="match status" value="1"/>
</dbReference>
<dbReference type="EMBL" id="JAFBEB010000015">
    <property type="protein sequence ID" value="MBM7591836.1"/>
    <property type="molecule type" value="Genomic_DNA"/>
</dbReference>
<evidence type="ECO:0000256" key="1">
    <source>
        <dbReference type="ARBA" id="ARBA00006987"/>
    </source>
</evidence>
<dbReference type="InterPro" id="IPR042100">
    <property type="entry name" value="Bug_dom1"/>
</dbReference>
<dbReference type="PANTHER" id="PTHR42928:SF5">
    <property type="entry name" value="BLR1237 PROTEIN"/>
    <property type="match status" value="1"/>
</dbReference>
<evidence type="ECO:0000313" key="3">
    <source>
        <dbReference type="EMBL" id="MBM7591836.1"/>
    </source>
</evidence>